<evidence type="ECO:0008006" key="4">
    <source>
        <dbReference type="Google" id="ProtNLM"/>
    </source>
</evidence>
<dbReference type="STRING" id="1715693.PH7735_02604"/>
<organism evidence="2 3">
    <name type="scientific">Shimia thalassica</name>
    <dbReference type="NCBI Taxonomy" id="1715693"/>
    <lineage>
        <taxon>Bacteria</taxon>
        <taxon>Pseudomonadati</taxon>
        <taxon>Pseudomonadota</taxon>
        <taxon>Alphaproteobacteria</taxon>
        <taxon>Rhodobacterales</taxon>
        <taxon>Roseobacteraceae</taxon>
    </lineage>
</organism>
<keyword evidence="3" id="KW-1185">Reference proteome</keyword>
<dbReference type="AlphaFoldDB" id="A0A0P1IAW0"/>
<proteinExistence type="predicted"/>
<protein>
    <recommendedName>
        <fullName evidence="4">Chitin-binding type-2 domain-containing protein</fullName>
    </recommendedName>
</protein>
<evidence type="ECO:0000313" key="2">
    <source>
        <dbReference type="EMBL" id="CUK02534.1"/>
    </source>
</evidence>
<gene>
    <name evidence="2" type="ORF">PH7735_02604</name>
</gene>
<feature type="chain" id="PRO_5006065059" description="Chitin-binding type-2 domain-containing protein" evidence="1">
    <location>
        <begin position="23"/>
        <end position="56"/>
    </location>
</feature>
<dbReference type="GeneID" id="83883112"/>
<reference evidence="3" key="1">
    <citation type="submission" date="2015-09" db="EMBL/GenBank/DDBJ databases">
        <authorList>
            <person name="Rodrigo-Torres Lidia"/>
            <person name="Arahal R.David."/>
        </authorList>
    </citation>
    <scope>NUCLEOTIDE SEQUENCE [LARGE SCALE GENOMIC DNA]</scope>
    <source>
        <strain evidence="3">CECT 7735</strain>
    </source>
</reference>
<dbReference type="EMBL" id="CYTW01000002">
    <property type="protein sequence ID" value="CUK02534.1"/>
    <property type="molecule type" value="Genomic_DNA"/>
</dbReference>
<sequence length="56" mass="5780">MKLKLACILALTLAPMSLSASGANVKTGIGEKNGPLCAPGFYIDAQSQKCVAANWI</sequence>
<dbReference type="Proteomes" id="UP000051870">
    <property type="component" value="Unassembled WGS sequence"/>
</dbReference>
<name>A0A0P1IAW0_9RHOB</name>
<accession>A0A0P1IAW0</accession>
<keyword evidence="1" id="KW-0732">Signal</keyword>
<feature type="signal peptide" evidence="1">
    <location>
        <begin position="1"/>
        <end position="22"/>
    </location>
</feature>
<dbReference type="RefSeq" id="WP_158503221.1">
    <property type="nucleotide sequence ID" value="NZ_CYTW01000002.1"/>
</dbReference>
<evidence type="ECO:0000256" key="1">
    <source>
        <dbReference type="SAM" id="SignalP"/>
    </source>
</evidence>
<evidence type="ECO:0000313" key="3">
    <source>
        <dbReference type="Proteomes" id="UP000051870"/>
    </source>
</evidence>